<accession>A0A7S4CJR6</accession>
<keyword evidence="2" id="KW-0812">Transmembrane</keyword>
<evidence type="ECO:0000256" key="2">
    <source>
        <dbReference type="SAM" id="Phobius"/>
    </source>
</evidence>
<reference evidence="3" key="1">
    <citation type="submission" date="2021-01" db="EMBL/GenBank/DDBJ databases">
        <authorList>
            <person name="Corre E."/>
            <person name="Pelletier E."/>
            <person name="Niang G."/>
            <person name="Scheremetjew M."/>
            <person name="Finn R."/>
            <person name="Kale V."/>
            <person name="Holt S."/>
            <person name="Cochrane G."/>
            <person name="Meng A."/>
            <person name="Brown T."/>
            <person name="Cohen L."/>
        </authorList>
    </citation>
    <scope>NUCLEOTIDE SEQUENCE</scope>
    <source>
        <strain evidence="3">CCMP1594</strain>
    </source>
</reference>
<organism evidence="3">
    <name type="scientific">Eutreptiella gymnastica</name>
    <dbReference type="NCBI Taxonomy" id="73025"/>
    <lineage>
        <taxon>Eukaryota</taxon>
        <taxon>Discoba</taxon>
        <taxon>Euglenozoa</taxon>
        <taxon>Euglenida</taxon>
        <taxon>Spirocuta</taxon>
        <taxon>Euglenophyceae</taxon>
        <taxon>Eutreptiales</taxon>
        <taxon>Eutreptiaceae</taxon>
        <taxon>Eutreptiella</taxon>
    </lineage>
</organism>
<gene>
    <name evidence="3" type="ORF">EGYM00163_LOCUS10197</name>
</gene>
<feature type="transmembrane region" description="Helical" evidence="2">
    <location>
        <begin position="27"/>
        <end position="47"/>
    </location>
</feature>
<sequence>MGARGRGHHGPRASYNLCPEPPYCMPLFQFPFVLLFCCFCGNLASIVQGNTVGRKGGLGKQGEAERHVIAQCAQAGKGAGKGDIHMSPSNNSQAVAPEQAGPTNCPSTADTRSKE</sequence>
<name>A0A7S4CJR6_9EUGL</name>
<evidence type="ECO:0000313" key="3">
    <source>
        <dbReference type="EMBL" id="CAE0799076.1"/>
    </source>
</evidence>
<keyword evidence="2" id="KW-0472">Membrane</keyword>
<protein>
    <submittedName>
        <fullName evidence="3">Uncharacterized protein</fullName>
    </submittedName>
</protein>
<dbReference type="EMBL" id="HBJA01030877">
    <property type="protein sequence ID" value="CAE0799076.1"/>
    <property type="molecule type" value="Transcribed_RNA"/>
</dbReference>
<keyword evidence="2" id="KW-1133">Transmembrane helix</keyword>
<evidence type="ECO:0000256" key="1">
    <source>
        <dbReference type="SAM" id="MobiDB-lite"/>
    </source>
</evidence>
<dbReference type="AlphaFoldDB" id="A0A7S4CJR6"/>
<feature type="compositionally biased region" description="Polar residues" evidence="1">
    <location>
        <begin position="101"/>
        <end position="115"/>
    </location>
</feature>
<proteinExistence type="predicted"/>
<feature type="region of interest" description="Disordered" evidence="1">
    <location>
        <begin position="76"/>
        <end position="115"/>
    </location>
</feature>